<name>A0ACC0UGN2_9AGAM</name>
<keyword evidence="2" id="KW-1185">Reference proteome</keyword>
<evidence type="ECO:0000313" key="1">
    <source>
        <dbReference type="EMBL" id="KAI9510209.1"/>
    </source>
</evidence>
<comment type="caution">
    <text evidence="1">The sequence shown here is derived from an EMBL/GenBank/DDBJ whole genome shotgun (WGS) entry which is preliminary data.</text>
</comment>
<dbReference type="Proteomes" id="UP001207468">
    <property type="component" value="Unassembled WGS sequence"/>
</dbReference>
<accession>A0ACC0UGN2</accession>
<dbReference type="EMBL" id="JAGFNK010000047">
    <property type="protein sequence ID" value="KAI9510209.1"/>
    <property type="molecule type" value="Genomic_DNA"/>
</dbReference>
<proteinExistence type="predicted"/>
<sequence length="245" mass="26939">MTDKDKGLHTHTRFNPKAWPPPPISAPHSLSAADDFPTCDPGRDLCAARYATSASHIYEIRFADQQRRPQTHANHARTHESGDVMPRFASSEKMMIVTMGPAGPSAFVFSTATRSPTHRSSSRVTRQDGTTNGFGAAVMSPSLYGNVSEWSAASPSPLPGAPKGNQSGTTNAPVKLPKRPMEEDRQWCCPTKKEEKANLNEAWIVEVMARLGEKKNIEMFEMLTETVLLRGFLSRTKGDKNDTVK</sequence>
<reference evidence="1" key="1">
    <citation type="submission" date="2021-03" db="EMBL/GenBank/DDBJ databases">
        <title>Evolutionary priming and transition to the ectomycorrhizal habit in an iconic lineage of mushroom-forming fungi: is preadaptation a requirement?</title>
        <authorList>
            <consortium name="DOE Joint Genome Institute"/>
            <person name="Looney B.P."/>
            <person name="Miyauchi S."/>
            <person name="Morin E."/>
            <person name="Drula E."/>
            <person name="Courty P.E."/>
            <person name="Chicoki N."/>
            <person name="Fauchery L."/>
            <person name="Kohler A."/>
            <person name="Kuo A."/>
            <person name="LaButti K."/>
            <person name="Pangilinan J."/>
            <person name="Lipzen A."/>
            <person name="Riley R."/>
            <person name="Andreopoulos W."/>
            <person name="He G."/>
            <person name="Johnson J."/>
            <person name="Barry K.W."/>
            <person name="Grigoriev I.V."/>
            <person name="Nagy L."/>
            <person name="Hibbett D."/>
            <person name="Henrissat B."/>
            <person name="Matheny P.B."/>
            <person name="Labbe J."/>
            <person name="Martin A.F."/>
        </authorList>
    </citation>
    <scope>NUCLEOTIDE SEQUENCE</scope>
    <source>
        <strain evidence="1">BPL698</strain>
    </source>
</reference>
<protein>
    <submittedName>
        <fullName evidence="1">Uncharacterized protein</fullName>
    </submittedName>
</protein>
<evidence type="ECO:0000313" key="2">
    <source>
        <dbReference type="Proteomes" id="UP001207468"/>
    </source>
</evidence>
<organism evidence="1 2">
    <name type="scientific">Russula earlei</name>
    <dbReference type="NCBI Taxonomy" id="71964"/>
    <lineage>
        <taxon>Eukaryota</taxon>
        <taxon>Fungi</taxon>
        <taxon>Dikarya</taxon>
        <taxon>Basidiomycota</taxon>
        <taxon>Agaricomycotina</taxon>
        <taxon>Agaricomycetes</taxon>
        <taxon>Russulales</taxon>
        <taxon>Russulaceae</taxon>
        <taxon>Russula</taxon>
    </lineage>
</organism>
<gene>
    <name evidence="1" type="ORF">F5148DRAFT_1147753</name>
</gene>